<proteinExistence type="predicted"/>
<reference evidence="1" key="1">
    <citation type="submission" date="2024-07" db="EMBL/GenBank/DDBJ databases">
        <authorList>
            <person name="Yu S.T."/>
        </authorList>
    </citation>
    <scope>NUCLEOTIDE SEQUENCE</scope>
    <source>
        <strain evidence="1">R11</strain>
    </source>
</reference>
<protein>
    <submittedName>
        <fullName evidence="1">Uncharacterized protein</fullName>
    </submittedName>
</protein>
<sequence length="86" mass="9436">MSQTMQEVAEASTYGRAYTRLLGELVGELERSASLTRFARRLSNARIDGLRRGLLAILQANHFMAADYAASVILAHAGTYSESETQ</sequence>
<accession>A0AB39N1E0</accession>
<dbReference type="EMBL" id="CP163432">
    <property type="protein sequence ID" value="XDQ12193.1"/>
    <property type="molecule type" value="Genomic_DNA"/>
</dbReference>
<gene>
    <name evidence="1" type="ORF">AB5J55_22400</name>
</gene>
<dbReference type="RefSeq" id="WP_369272379.1">
    <property type="nucleotide sequence ID" value="NZ_CP163432.1"/>
</dbReference>
<evidence type="ECO:0000313" key="1">
    <source>
        <dbReference type="EMBL" id="XDQ12193.1"/>
    </source>
</evidence>
<organism evidence="1">
    <name type="scientific">Streptomyces sp. R11</name>
    <dbReference type="NCBI Taxonomy" id="3238625"/>
    <lineage>
        <taxon>Bacteria</taxon>
        <taxon>Bacillati</taxon>
        <taxon>Actinomycetota</taxon>
        <taxon>Actinomycetes</taxon>
        <taxon>Kitasatosporales</taxon>
        <taxon>Streptomycetaceae</taxon>
        <taxon>Streptomyces</taxon>
    </lineage>
</organism>
<dbReference type="AlphaFoldDB" id="A0AB39N1E0"/>
<name>A0AB39N1E0_9ACTN</name>